<evidence type="ECO:0000313" key="1">
    <source>
        <dbReference type="EMBL" id="KAH3821569.1"/>
    </source>
</evidence>
<comment type="caution">
    <text evidence="1">The sequence shown here is derived from an EMBL/GenBank/DDBJ whole genome shotgun (WGS) entry which is preliminary data.</text>
</comment>
<evidence type="ECO:0000313" key="2">
    <source>
        <dbReference type="Proteomes" id="UP000828390"/>
    </source>
</evidence>
<dbReference type="EMBL" id="JAIWYP010000005">
    <property type="protein sequence ID" value="KAH3821569.1"/>
    <property type="molecule type" value="Genomic_DNA"/>
</dbReference>
<organism evidence="1 2">
    <name type="scientific">Dreissena polymorpha</name>
    <name type="common">Zebra mussel</name>
    <name type="synonym">Mytilus polymorpha</name>
    <dbReference type="NCBI Taxonomy" id="45954"/>
    <lineage>
        <taxon>Eukaryota</taxon>
        <taxon>Metazoa</taxon>
        <taxon>Spiralia</taxon>
        <taxon>Lophotrochozoa</taxon>
        <taxon>Mollusca</taxon>
        <taxon>Bivalvia</taxon>
        <taxon>Autobranchia</taxon>
        <taxon>Heteroconchia</taxon>
        <taxon>Euheterodonta</taxon>
        <taxon>Imparidentia</taxon>
        <taxon>Neoheterodontei</taxon>
        <taxon>Myida</taxon>
        <taxon>Dreissenoidea</taxon>
        <taxon>Dreissenidae</taxon>
        <taxon>Dreissena</taxon>
    </lineage>
</organism>
<reference evidence="1" key="1">
    <citation type="journal article" date="2019" name="bioRxiv">
        <title>The Genome of the Zebra Mussel, Dreissena polymorpha: A Resource for Invasive Species Research.</title>
        <authorList>
            <person name="McCartney M.A."/>
            <person name="Auch B."/>
            <person name="Kono T."/>
            <person name="Mallez S."/>
            <person name="Zhang Y."/>
            <person name="Obille A."/>
            <person name="Becker A."/>
            <person name="Abrahante J.E."/>
            <person name="Garbe J."/>
            <person name="Badalamenti J.P."/>
            <person name="Herman A."/>
            <person name="Mangelson H."/>
            <person name="Liachko I."/>
            <person name="Sullivan S."/>
            <person name="Sone E.D."/>
            <person name="Koren S."/>
            <person name="Silverstein K.A.T."/>
            <person name="Beckman K.B."/>
            <person name="Gohl D.M."/>
        </authorList>
    </citation>
    <scope>NUCLEOTIDE SEQUENCE</scope>
    <source>
        <strain evidence="1">Duluth1</strain>
        <tissue evidence="1">Whole animal</tissue>
    </source>
</reference>
<accession>A0A9D4JSS7</accession>
<protein>
    <submittedName>
        <fullName evidence="1">Uncharacterized protein</fullName>
    </submittedName>
</protein>
<proteinExistence type="predicted"/>
<keyword evidence="2" id="KW-1185">Reference proteome</keyword>
<reference evidence="1" key="2">
    <citation type="submission" date="2020-11" db="EMBL/GenBank/DDBJ databases">
        <authorList>
            <person name="McCartney M.A."/>
            <person name="Auch B."/>
            <person name="Kono T."/>
            <person name="Mallez S."/>
            <person name="Becker A."/>
            <person name="Gohl D.M."/>
            <person name="Silverstein K.A.T."/>
            <person name="Koren S."/>
            <person name="Bechman K.B."/>
            <person name="Herman A."/>
            <person name="Abrahante J.E."/>
            <person name="Garbe J."/>
        </authorList>
    </citation>
    <scope>NUCLEOTIDE SEQUENCE</scope>
    <source>
        <strain evidence="1">Duluth1</strain>
        <tissue evidence="1">Whole animal</tissue>
    </source>
</reference>
<dbReference type="AlphaFoldDB" id="A0A9D4JSS7"/>
<dbReference type="Proteomes" id="UP000828390">
    <property type="component" value="Unassembled WGS sequence"/>
</dbReference>
<gene>
    <name evidence="1" type="ORF">DPMN_123333</name>
</gene>
<sequence length="124" mass="13659">MTQRSYASHPLGGTFCVLSDGLECDLFCRTLEHSRAPRNVPMDGSTIFRQGCSQEQEAAHFFQFRAVHDDVCSVHHALRLPFPSIPCAPKVLEFTAGTNKGINVTSESQVEDWSATNYDGGLIV</sequence>
<name>A0A9D4JSS7_DREPO</name>